<organism evidence="8 9">
    <name type="scientific">Digitaria exilis</name>
    <dbReference type="NCBI Taxonomy" id="1010633"/>
    <lineage>
        <taxon>Eukaryota</taxon>
        <taxon>Viridiplantae</taxon>
        <taxon>Streptophyta</taxon>
        <taxon>Embryophyta</taxon>
        <taxon>Tracheophyta</taxon>
        <taxon>Spermatophyta</taxon>
        <taxon>Magnoliopsida</taxon>
        <taxon>Liliopsida</taxon>
        <taxon>Poales</taxon>
        <taxon>Poaceae</taxon>
        <taxon>PACMAD clade</taxon>
        <taxon>Panicoideae</taxon>
        <taxon>Panicodae</taxon>
        <taxon>Paniceae</taxon>
        <taxon>Anthephorinae</taxon>
        <taxon>Digitaria</taxon>
    </lineage>
</organism>
<dbReference type="InterPro" id="IPR017441">
    <property type="entry name" value="Protein_kinase_ATP_BS"/>
</dbReference>
<keyword evidence="1" id="KW-0808">Transferase</keyword>
<evidence type="ECO:0000256" key="2">
    <source>
        <dbReference type="ARBA" id="ARBA00022741"/>
    </source>
</evidence>
<protein>
    <recommendedName>
        <fullName evidence="7">Protein kinase domain-containing protein</fullName>
    </recommendedName>
</protein>
<evidence type="ECO:0000259" key="7">
    <source>
        <dbReference type="PROSITE" id="PS50011"/>
    </source>
</evidence>
<dbReference type="PANTHER" id="PTHR47987:SF5">
    <property type="entry name" value="PROTEIN KINASE DOMAIN-CONTAINING PROTEIN"/>
    <property type="match status" value="1"/>
</dbReference>
<dbReference type="Proteomes" id="UP000636709">
    <property type="component" value="Unassembled WGS sequence"/>
</dbReference>
<evidence type="ECO:0000256" key="1">
    <source>
        <dbReference type="ARBA" id="ARBA00022679"/>
    </source>
</evidence>
<dbReference type="SUPFAM" id="SSF52402">
    <property type="entry name" value="Adenine nucleotide alpha hydrolases-like"/>
    <property type="match status" value="1"/>
</dbReference>
<dbReference type="Pfam" id="PF00069">
    <property type="entry name" value="Pkinase"/>
    <property type="match status" value="1"/>
</dbReference>
<dbReference type="SUPFAM" id="SSF56112">
    <property type="entry name" value="Protein kinase-like (PK-like)"/>
    <property type="match status" value="1"/>
</dbReference>
<dbReference type="EMBL" id="JACEFO010001613">
    <property type="protein sequence ID" value="KAF8730917.1"/>
    <property type="molecule type" value="Genomic_DNA"/>
</dbReference>
<evidence type="ECO:0000256" key="5">
    <source>
        <dbReference type="PROSITE-ProRule" id="PRU10141"/>
    </source>
</evidence>
<keyword evidence="3" id="KW-0418">Kinase</keyword>
<keyword evidence="4 5" id="KW-0067">ATP-binding</keyword>
<sequence length="799" mass="87024">MRLLVPDGARRQRLLQCEARVPASPAPPSPAPAPAPSPAEGRTVVVGIRRDAASRELLTWALVKVANAGDRVVALHVAAPHAAQGTPLALAAAAATLLPSLTGYNLQKAARFSFPPSTFGWKPVIILRSSVSAPGIACSDCLLMGPDDRSRAADSLASVLAVYDGFCNLKQINLELKVCGGSSIRKTLVKEAASCGAAHLILGVAKNSRSFGSSSTSVAKYCSKRVPADCSVLAVNNGKVVYHKDGGHTMQHELYQSTGTIPETPRRSYRKLLSSMIGEKLWDEHGKDNRCISRAVTMPMKSPVRPKEVSLALVPVKGCRHESPQVATGWPLLRKKFLPDRKASLPDKSKMSMVQWAMRLPSRYSEVSPVHSEYNRTTGPDSTSVSHILRDRVVVPVRSNSGKCSVVIEELDKETPEELTLLKEKFSSIYSSFSYSDLAKITSDFSEECVVGQGGTSQVYRGCLANGRELAVKILKYSEEVVKEFVSEIEIVSSLSHKNVISLIGFCFKNDDLLLVYEYLKRGSLEEILHGEKDCKKIFGWTERFSVAVGVAHALDYLHGNGNSRPVIHRDVKSSNILISECFEPKLSDFGLAVWAADVTSQMTCNDVAGTFGYLAPEYFMHGKVNNKIDVYAFGVVLLELISGRKPLGNGSPKGQESLVMWANSIIQGGKLTQLVDPNLPTEGHTDEVERMTLAASLCIRQAPQNRPQIDVVLKLFEGDNDILKWARSQVGLSYEVDSDECVMTPPAAGRNANIQSYINLAFDVDDDSASVSSTDFIAANTSLEEYLKGRWSRSSSFD</sequence>
<name>A0A835KKQ8_9POAL</name>
<feature type="domain" description="Protein kinase" evidence="7">
    <location>
        <begin position="445"/>
        <end position="724"/>
    </location>
</feature>
<dbReference type="Gene3D" id="1.10.510.10">
    <property type="entry name" value="Transferase(Phosphotransferase) domain 1"/>
    <property type="match status" value="1"/>
</dbReference>
<dbReference type="FunFam" id="3.30.200.20:FF:000268">
    <property type="entry name" value="probable receptor-like serine/threonine-protein kinase At5g57670"/>
    <property type="match status" value="1"/>
</dbReference>
<dbReference type="PANTHER" id="PTHR47987">
    <property type="entry name" value="OS08G0249100 PROTEIN"/>
    <property type="match status" value="1"/>
</dbReference>
<dbReference type="PROSITE" id="PS50011">
    <property type="entry name" value="PROTEIN_KINASE_DOM"/>
    <property type="match status" value="1"/>
</dbReference>
<gene>
    <name evidence="8" type="ORF">HU200_016790</name>
</gene>
<accession>A0A835KKQ8</accession>
<dbReference type="Gene3D" id="3.40.50.12370">
    <property type="match status" value="1"/>
</dbReference>
<dbReference type="GO" id="GO:0004672">
    <property type="term" value="F:protein kinase activity"/>
    <property type="evidence" value="ECO:0007669"/>
    <property type="project" value="InterPro"/>
</dbReference>
<dbReference type="InterPro" id="IPR008271">
    <property type="entry name" value="Ser/Thr_kinase_AS"/>
</dbReference>
<feature type="compositionally biased region" description="Pro residues" evidence="6">
    <location>
        <begin position="24"/>
        <end position="37"/>
    </location>
</feature>
<dbReference type="InterPro" id="IPR000719">
    <property type="entry name" value="Prot_kinase_dom"/>
</dbReference>
<dbReference type="OrthoDB" id="654677at2759"/>
<evidence type="ECO:0000256" key="3">
    <source>
        <dbReference type="ARBA" id="ARBA00022777"/>
    </source>
</evidence>
<evidence type="ECO:0000256" key="6">
    <source>
        <dbReference type="SAM" id="MobiDB-lite"/>
    </source>
</evidence>
<dbReference type="AlphaFoldDB" id="A0A835KKQ8"/>
<feature type="binding site" evidence="5">
    <location>
        <position position="473"/>
    </location>
    <ligand>
        <name>ATP</name>
        <dbReference type="ChEBI" id="CHEBI:30616"/>
    </ligand>
</feature>
<keyword evidence="2 5" id="KW-0547">Nucleotide-binding</keyword>
<dbReference type="PROSITE" id="PS00107">
    <property type="entry name" value="PROTEIN_KINASE_ATP"/>
    <property type="match status" value="1"/>
</dbReference>
<dbReference type="SMART" id="SM00220">
    <property type="entry name" value="S_TKc"/>
    <property type="match status" value="1"/>
</dbReference>
<dbReference type="Gene3D" id="3.30.200.20">
    <property type="entry name" value="Phosphorylase Kinase, domain 1"/>
    <property type="match status" value="1"/>
</dbReference>
<dbReference type="FunFam" id="1.10.510.10:FF:000284">
    <property type="entry name" value="Putative receptor-like serine/threonine-protein kinase"/>
    <property type="match status" value="1"/>
</dbReference>
<dbReference type="GO" id="GO:0005524">
    <property type="term" value="F:ATP binding"/>
    <property type="evidence" value="ECO:0007669"/>
    <property type="project" value="UniProtKB-UniRule"/>
</dbReference>
<evidence type="ECO:0000313" key="9">
    <source>
        <dbReference type="Proteomes" id="UP000636709"/>
    </source>
</evidence>
<comment type="caution">
    <text evidence="8">The sequence shown here is derived from an EMBL/GenBank/DDBJ whole genome shotgun (WGS) entry which is preliminary data.</text>
</comment>
<reference evidence="8" key="1">
    <citation type="submission" date="2020-07" db="EMBL/GenBank/DDBJ databases">
        <title>Genome sequence and genetic diversity analysis of an under-domesticated orphan crop, white fonio (Digitaria exilis).</title>
        <authorList>
            <person name="Bennetzen J.L."/>
            <person name="Chen S."/>
            <person name="Ma X."/>
            <person name="Wang X."/>
            <person name="Yssel A.E.J."/>
            <person name="Chaluvadi S.R."/>
            <person name="Johnson M."/>
            <person name="Gangashetty P."/>
            <person name="Hamidou F."/>
            <person name="Sanogo M.D."/>
            <person name="Zwaenepoel A."/>
            <person name="Wallace J."/>
            <person name="Van De Peer Y."/>
            <person name="Van Deynze A."/>
        </authorList>
    </citation>
    <scope>NUCLEOTIDE SEQUENCE</scope>
    <source>
        <tissue evidence="8">Leaves</tissue>
    </source>
</reference>
<dbReference type="InterPro" id="IPR046958">
    <property type="entry name" value="RBK1/2/STUNTED"/>
</dbReference>
<dbReference type="InterPro" id="IPR011009">
    <property type="entry name" value="Kinase-like_dom_sf"/>
</dbReference>
<dbReference type="PROSITE" id="PS00108">
    <property type="entry name" value="PROTEIN_KINASE_ST"/>
    <property type="match status" value="1"/>
</dbReference>
<evidence type="ECO:0000256" key="4">
    <source>
        <dbReference type="ARBA" id="ARBA00022840"/>
    </source>
</evidence>
<evidence type="ECO:0000313" key="8">
    <source>
        <dbReference type="EMBL" id="KAF8730917.1"/>
    </source>
</evidence>
<proteinExistence type="predicted"/>
<feature type="region of interest" description="Disordered" evidence="6">
    <location>
        <begin position="20"/>
        <end position="40"/>
    </location>
</feature>
<keyword evidence="9" id="KW-1185">Reference proteome</keyword>